<dbReference type="EMBL" id="JANRMI010000002">
    <property type="protein sequence ID" value="MDG0816587.1"/>
    <property type="molecule type" value="Genomic_DNA"/>
</dbReference>
<name>A0ABT6DJC5_9BACT</name>
<feature type="signal peptide" evidence="1">
    <location>
        <begin position="1"/>
        <end position="19"/>
    </location>
</feature>
<keyword evidence="1" id="KW-0732">Signal</keyword>
<feature type="chain" id="PRO_5045132893" description="DUF4148 domain-containing protein" evidence="1">
    <location>
        <begin position="20"/>
        <end position="105"/>
    </location>
</feature>
<comment type="caution">
    <text evidence="2">The sequence shown here is derived from an EMBL/GenBank/DDBJ whole genome shotgun (WGS) entry which is preliminary data.</text>
</comment>
<keyword evidence="3" id="KW-1185">Reference proteome</keyword>
<proteinExistence type="predicted"/>
<dbReference type="RefSeq" id="WP_277578065.1">
    <property type="nucleotide sequence ID" value="NZ_JANRMI010000002.1"/>
</dbReference>
<evidence type="ECO:0000313" key="3">
    <source>
        <dbReference type="Proteomes" id="UP001152321"/>
    </source>
</evidence>
<evidence type="ECO:0008006" key="4">
    <source>
        <dbReference type="Google" id="ProtNLM"/>
    </source>
</evidence>
<organism evidence="2 3">
    <name type="scientific">Bdellovibrio svalbardensis</name>
    <dbReference type="NCBI Taxonomy" id="2972972"/>
    <lineage>
        <taxon>Bacteria</taxon>
        <taxon>Pseudomonadati</taxon>
        <taxon>Bdellovibrionota</taxon>
        <taxon>Bdellovibrionia</taxon>
        <taxon>Bdellovibrionales</taxon>
        <taxon>Pseudobdellovibrionaceae</taxon>
        <taxon>Bdellovibrio</taxon>
    </lineage>
</organism>
<protein>
    <recommendedName>
        <fullName evidence="4">DUF4148 domain-containing protein</fullName>
    </recommendedName>
</protein>
<evidence type="ECO:0000256" key="1">
    <source>
        <dbReference type="SAM" id="SignalP"/>
    </source>
</evidence>
<gene>
    <name evidence="2" type="ORF">NWE73_09445</name>
</gene>
<evidence type="ECO:0000313" key="2">
    <source>
        <dbReference type="EMBL" id="MDG0816587.1"/>
    </source>
</evidence>
<dbReference type="Proteomes" id="UP001152321">
    <property type="component" value="Unassembled WGS sequence"/>
</dbReference>
<sequence>MKKQLLVTVIAMIPAMGFAKVADFNSMISDNMKEQGQLHSTVKTTVGEAREKARERIVIVENKGGSYNAPTKKELLAFSKEKQNFAPSQKKQFDRLANEIHLSDE</sequence>
<reference evidence="2" key="1">
    <citation type="submission" date="2022-08" db="EMBL/GenBank/DDBJ databases">
        <title>Novel Bdellovibrio Species Isolated from Svalbard: Designation Bdellovibrio svalbardensis.</title>
        <authorList>
            <person name="Mitchell R.J."/>
            <person name="Choi S.Y."/>
        </authorList>
    </citation>
    <scope>NUCLEOTIDE SEQUENCE</scope>
    <source>
        <strain evidence="2">PAP01</strain>
    </source>
</reference>
<accession>A0ABT6DJC5</accession>